<evidence type="ECO:0000256" key="2">
    <source>
        <dbReference type="ARBA" id="ARBA00006763"/>
    </source>
</evidence>
<protein>
    <recommendedName>
        <fullName evidence="3">Cytokinin riboside 5'-monophosphate phosphoribohydrolase</fullName>
        <ecNumber evidence="3">3.2.2.n1</ecNumber>
    </recommendedName>
</protein>
<dbReference type="Proteomes" id="UP000318681">
    <property type="component" value="Unassembled WGS sequence"/>
</dbReference>
<evidence type="ECO:0000313" key="5">
    <source>
        <dbReference type="EMBL" id="TVV72433.1"/>
    </source>
</evidence>
<dbReference type="Pfam" id="PF03641">
    <property type="entry name" value="Lysine_decarbox"/>
    <property type="match status" value="1"/>
</dbReference>
<dbReference type="GO" id="GO:0009691">
    <property type="term" value="P:cytokinin biosynthetic process"/>
    <property type="evidence" value="ECO:0007669"/>
    <property type="project" value="UniProtKB-UniRule"/>
</dbReference>
<dbReference type="Gene3D" id="3.40.50.450">
    <property type="match status" value="1"/>
</dbReference>
<reference evidence="5 6" key="1">
    <citation type="submission" date="2019-07" db="EMBL/GenBank/DDBJ databases">
        <title>Sphingomonas solaris sp. nov., isolated from a solar panel from Boston, Massachusetts.</title>
        <authorList>
            <person name="Tanner K."/>
            <person name="Pascual J."/>
            <person name="Mancuso C."/>
            <person name="Pereto J."/>
            <person name="Khalil A."/>
            <person name="Vilanova C."/>
        </authorList>
    </citation>
    <scope>NUCLEOTIDE SEQUENCE [LARGE SCALE GENOMIC DNA]</scope>
    <source>
        <strain evidence="5 6">R4DWN</strain>
    </source>
</reference>
<feature type="chain" id="PRO_5021716004" description="Cytokinin riboside 5'-monophosphate phosphoribohydrolase" evidence="4">
    <location>
        <begin position="19"/>
        <end position="192"/>
    </location>
</feature>
<dbReference type="InterPro" id="IPR005269">
    <property type="entry name" value="LOG"/>
</dbReference>
<name>A0A558QZ48_9SPHN</name>
<evidence type="ECO:0000313" key="6">
    <source>
        <dbReference type="Proteomes" id="UP000318681"/>
    </source>
</evidence>
<evidence type="ECO:0000256" key="1">
    <source>
        <dbReference type="ARBA" id="ARBA00000274"/>
    </source>
</evidence>
<dbReference type="GO" id="GO:0008714">
    <property type="term" value="F:AMP nucleosidase activity"/>
    <property type="evidence" value="ECO:0007669"/>
    <property type="project" value="UniProtKB-EC"/>
</dbReference>
<dbReference type="InterPro" id="IPR031100">
    <property type="entry name" value="LOG_fam"/>
</dbReference>
<dbReference type="GO" id="GO:0005829">
    <property type="term" value="C:cytosol"/>
    <property type="evidence" value="ECO:0007669"/>
    <property type="project" value="TreeGrafter"/>
</dbReference>
<evidence type="ECO:0000256" key="4">
    <source>
        <dbReference type="SAM" id="SignalP"/>
    </source>
</evidence>
<keyword evidence="4" id="KW-0732">Signal</keyword>
<gene>
    <name evidence="5" type="ORF">FOY91_14600</name>
</gene>
<dbReference type="EMBL" id="VNIM01000065">
    <property type="protein sequence ID" value="TVV72433.1"/>
    <property type="molecule type" value="Genomic_DNA"/>
</dbReference>
<organism evidence="5 6">
    <name type="scientific">Alterirhizorhabdus solaris</name>
    <dbReference type="NCBI Taxonomy" id="2529389"/>
    <lineage>
        <taxon>Bacteria</taxon>
        <taxon>Pseudomonadati</taxon>
        <taxon>Pseudomonadota</taxon>
        <taxon>Alphaproteobacteria</taxon>
        <taxon>Sphingomonadales</taxon>
        <taxon>Rhizorhabdaceae</taxon>
        <taxon>Alterirhizorhabdus</taxon>
    </lineage>
</organism>
<keyword evidence="6" id="KW-1185">Reference proteome</keyword>
<dbReference type="SUPFAM" id="SSF102405">
    <property type="entry name" value="MCP/YpsA-like"/>
    <property type="match status" value="1"/>
</dbReference>
<accession>A0A558QZ48</accession>
<feature type="signal peptide" evidence="4">
    <location>
        <begin position="1"/>
        <end position="18"/>
    </location>
</feature>
<dbReference type="PANTHER" id="PTHR31223">
    <property type="entry name" value="LOG FAMILY PROTEIN YJL055W"/>
    <property type="match status" value="1"/>
</dbReference>
<comment type="caution">
    <text evidence="5">The sequence shown here is derived from an EMBL/GenBank/DDBJ whole genome shotgun (WGS) entry which is preliminary data.</text>
</comment>
<dbReference type="AlphaFoldDB" id="A0A558QZ48"/>
<dbReference type="EC" id="3.2.2.n1" evidence="3"/>
<comment type="catalytic activity">
    <reaction evidence="1">
        <text>AMP + H2O = D-ribose 5-phosphate + adenine</text>
        <dbReference type="Rhea" id="RHEA:20129"/>
        <dbReference type="ChEBI" id="CHEBI:15377"/>
        <dbReference type="ChEBI" id="CHEBI:16708"/>
        <dbReference type="ChEBI" id="CHEBI:78346"/>
        <dbReference type="ChEBI" id="CHEBI:456215"/>
        <dbReference type="EC" id="3.2.2.4"/>
    </reaction>
</comment>
<keyword evidence="3" id="KW-0203">Cytokinin biosynthesis</keyword>
<proteinExistence type="inferred from homology"/>
<dbReference type="NCBIfam" id="TIGR00730">
    <property type="entry name" value="Rossman fold protein, TIGR00730 family"/>
    <property type="match status" value="1"/>
</dbReference>
<comment type="similarity">
    <text evidence="2 3">Belongs to the LOG family.</text>
</comment>
<keyword evidence="3" id="KW-0378">Hydrolase</keyword>
<dbReference type="PANTHER" id="PTHR31223:SF70">
    <property type="entry name" value="LOG FAMILY PROTEIN YJL055W"/>
    <property type="match status" value="1"/>
</dbReference>
<evidence type="ECO:0000256" key="3">
    <source>
        <dbReference type="RuleBase" id="RU363015"/>
    </source>
</evidence>
<sequence>MRVCVFLGSSLGISPVYAAAARDFGRMIAGRGYGLVYGGGSIGLMGVIADAASEAGGEVIGVIPEALRRREFDHRGLAELHVVKSMHERKALMAELSDGFVALPGGIGTFEELFETWTWAQLGYHDKPCGLLNVNGFYDAMSGFIDHVVAEGFLRPADRARLIVTHDPAAMLDAVAGFVAPPARRWIDDSEA</sequence>
<dbReference type="OrthoDB" id="9801098at2"/>
<dbReference type="RefSeq" id="WP_145153474.1">
    <property type="nucleotide sequence ID" value="NZ_VNIM01000065.1"/>
</dbReference>